<dbReference type="Gene3D" id="3.40.50.1010">
    <property type="entry name" value="5'-nuclease"/>
    <property type="match status" value="1"/>
</dbReference>
<dbReference type="Proteomes" id="UP001054902">
    <property type="component" value="Unassembled WGS sequence"/>
</dbReference>
<evidence type="ECO:0000313" key="2">
    <source>
        <dbReference type="EMBL" id="GFH54808.1"/>
    </source>
</evidence>
<dbReference type="GO" id="GO:0004540">
    <property type="term" value="F:RNA nuclease activity"/>
    <property type="evidence" value="ECO:0007669"/>
    <property type="project" value="InterPro"/>
</dbReference>
<organism evidence="2 3">
    <name type="scientific">Chaetoceros tenuissimus</name>
    <dbReference type="NCBI Taxonomy" id="426638"/>
    <lineage>
        <taxon>Eukaryota</taxon>
        <taxon>Sar</taxon>
        <taxon>Stramenopiles</taxon>
        <taxon>Ochrophyta</taxon>
        <taxon>Bacillariophyta</taxon>
        <taxon>Coscinodiscophyceae</taxon>
        <taxon>Chaetocerotophycidae</taxon>
        <taxon>Chaetocerotales</taxon>
        <taxon>Chaetocerotaceae</taxon>
        <taxon>Chaetoceros</taxon>
    </lineage>
</organism>
<dbReference type="PANTHER" id="PTHR14379">
    <property type="entry name" value="LIMKAIN B LKAP"/>
    <property type="match status" value="1"/>
</dbReference>
<dbReference type="GO" id="GO:0005777">
    <property type="term" value="C:peroxisome"/>
    <property type="evidence" value="ECO:0007669"/>
    <property type="project" value="InterPro"/>
</dbReference>
<keyword evidence="3" id="KW-1185">Reference proteome</keyword>
<protein>
    <recommendedName>
        <fullName evidence="1">NYN domain-containing protein</fullName>
    </recommendedName>
</protein>
<name>A0AAD3CZD0_9STRA</name>
<evidence type="ECO:0000259" key="1">
    <source>
        <dbReference type="Pfam" id="PF01936"/>
    </source>
</evidence>
<dbReference type="CDD" id="cd10910">
    <property type="entry name" value="PIN_limkain_b1_N_like"/>
    <property type="match status" value="1"/>
</dbReference>
<dbReference type="AlphaFoldDB" id="A0AAD3CZD0"/>
<dbReference type="GO" id="GO:0010468">
    <property type="term" value="P:regulation of gene expression"/>
    <property type="evidence" value="ECO:0007669"/>
    <property type="project" value="InterPro"/>
</dbReference>
<dbReference type="InterPro" id="IPR021139">
    <property type="entry name" value="NYN"/>
</dbReference>
<dbReference type="EMBL" id="BLLK01000047">
    <property type="protein sequence ID" value="GFH54808.1"/>
    <property type="molecule type" value="Genomic_DNA"/>
</dbReference>
<dbReference type="PANTHER" id="PTHR14379:SF3">
    <property type="entry name" value="MEIOSIS REGULATOR AND MRNA STABILITY FACTOR 1"/>
    <property type="match status" value="1"/>
</dbReference>
<sequence>MNSFEQWVKSSSNLGLTRYGDQLIAIGATWDTFRRDSNEVILDLCKEGGIPKLVAHDIFTAVSEALQGMSRPLAIFWDIENVPIPTDWSGKEIISKIKSILLAHGQIVCFRAYASIGLNQIPEEKRSELQLSGCHLVDCPHNGRKEVADKMIIVDSMEFAYNNLDGASLCFITSDVDYAYLLSKLNKPHCKTIVISRQSRSDTHVIGMRKTLPVIPPGFVNCVSKSDTVVVEPTGGSVNNRNSSDIENGSCASKVCIGLESDQKQEETFDEPSSNKGNFDLLCSLIEKYVDVGHTGGGTLKCHVASILRTEYSYIFPDRSSIQSYLKDVISRGIVVEVKELGSSVLYKKEKFDNRVLCSYDMFNLCNSTYQHVGSTAKNIG</sequence>
<reference evidence="2 3" key="1">
    <citation type="journal article" date="2021" name="Sci. Rep.">
        <title>The genome of the diatom Chaetoceros tenuissimus carries an ancient integrated fragment of an extant virus.</title>
        <authorList>
            <person name="Hongo Y."/>
            <person name="Kimura K."/>
            <person name="Takaki Y."/>
            <person name="Yoshida Y."/>
            <person name="Baba S."/>
            <person name="Kobayashi G."/>
            <person name="Nagasaki K."/>
            <person name="Hano T."/>
            <person name="Tomaru Y."/>
        </authorList>
    </citation>
    <scope>NUCLEOTIDE SEQUENCE [LARGE SCALE GENOMIC DNA]</scope>
    <source>
        <strain evidence="2 3">NIES-3715</strain>
    </source>
</reference>
<feature type="domain" description="NYN" evidence="1">
    <location>
        <begin position="73"/>
        <end position="200"/>
    </location>
</feature>
<accession>A0AAD3CZD0</accession>
<comment type="caution">
    <text evidence="2">The sequence shown here is derived from an EMBL/GenBank/DDBJ whole genome shotgun (WGS) entry which is preliminary data.</text>
</comment>
<gene>
    <name evidence="2" type="ORF">CTEN210_11284</name>
</gene>
<proteinExistence type="predicted"/>
<dbReference type="InterPro" id="IPR024768">
    <property type="entry name" value="Marf1"/>
</dbReference>
<evidence type="ECO:0000313" key="3">
    <source>
        <dbReference type="Proteomes" id="UP001054902"/>
    </source>
</evidence>
<dbReference type="Pfam" id="PF01936">
    <property type="entry name" value="NYN"/>
    <property type="match status" value="1"/>
</dbReference>